<protein>
    <submittedName>
        <fullName evidence="1">Uncharacterized protein</fullName>
    </submittedName>
</protein>
<dbReference type="Proteomes" id="UP000490939">
    <property type="component" value="Unassembled WGS sequence"/>
</dbReference>
<keyword evidence="6" id="KW-1185">Reference proteome</keyword>
<dbReference type="Proteomes" id="UP000447873">
    <property type="component" value="Unassembled WGS sequence"/>
</dbReference>
<dbReference type="EMBL" id="WNWQ01000719">
    <property type="protein sequence ID" value="KAE9964301.1"/>
    <property type="molecule type" value="Genomic_DNA"/>
</dbReference>
<evidence type="ECO:0000313" key="4">
    <source>
        <dbReference type="Proteomes" id="UP000433883"/>
    </source>
</evidence>
<evidence type="ECO:0000313" key="3">
    <source>
        <dbReference type="EMBL" id="KAE9993622.1"/>
    </source>
</evidence>
<evidence type="ECO:0000313" key="1">
    <source>
        <dbReference type="EMBL" id="KAE9964301.1"/>
    </source>
</evidence>
<comment type="caution">
    <text evidence="1">The sequence shown here is derived from an EMBL/GenBank/DDBJ whole genome shotgun (WGS) entry which is preliminary data.</text>
</comment>
<evidence type="ECO:0000313" key="5">
    <source>
        <dbReference type="Proteomes" id="UP000447873"/>
    </source>
</evidence>
<name>A0A8H3YNT1_VENIN</name>
<accession>A0A8H3YNT1</accession>
<organism evidence="1 4">
    <name type="scientific">Venturia inaequalis</name>
    <name type="common">Apple scab fungus</name>
    <dbReference type="NCBI Taxonomy" id="5025"/>
    <lineage>
        <taxon>Eukaryota</taxon>
        <taxon>Fungi</taxon>
        <taxon>Dikarya</taxon>
        <taxon>Ascomycota</taxon>
        <taxon>Pezizomycotina</taxon>
        <taxon>Dothideomycetes</taxon>
        <taxon>Pleosporomycetidae</taxon>
        <taxon>Venturiales</taxon>
        <taxon>Venturiaceae</taxon>
        <taxon>Venturia</taxon>
    </lineage>
</organism>
<dbReference type="EMBL" id="WNWR01000025">
    <property type="protein sequence ID" value="KAE9993622.1"/>
    <property type="molecule type" value="Genomic_DNA"/>
</dbReference>
<sequence length="101" mass="11821">MARRLLLLAPWSVEEDVHIVVGRERVPPTPYGHITDFINMYRRCHHRNHFRQRNSVKLRYERFLSLPASPSKIRALNWMNNPANATTLAGIRRRVGGCWSS</sequence>
<evidence type="ECO:0000313" key="2">
    <source>
        <dbReference type="EMBL" id="KAE9976638.1"/>
    </source>
</evidence>
<reference evidence="1 4" key="1">
    <citation type="submission" date="2019-11" db="EMBL/GenBank/DDBJ databases">
        <title>Venturia inaequalis Genome Resource.</title>
        <authorList>
            <person name="Lichtner F.J."/>
        </authorList>
    </citation>
    <scope>NUCLEOTIDE SEQUENCE [LARGE SCALE GENOMIC DNA]</scope>
    <source>
        <strain evidence="2 5">120213</strain>
        <strain evidence="1">Bline_iso_100314</strain>
        <strain evidence="3 6">DMI_063113</strain>
    </source>
</reference>
<proteinExistence type="predicted"/>
<dbReference type="Proteomes" id="UP000433883">
    <property type="component" value="Unassembled WGS sequence"/>
</dbReference>
<dbReference type="EMBL" id="WNWS01000170">
    <property type="protein sequence ID" value="KAE9976638.1"/>
    <property type="molecule type" value="Genomic_DNA"/>
</dbReference>
<evidence type="ECO:0000313" key="6">
    <source>
        <dbReference type="Proteomes" id="UP000490939"/>
    </source>
</evidence>
<gene>
    <name evidence="1" type="ORF">BLS_008468</name>
    <name evidence="3" type="ORF">EG327_004143</name>
    <name evidence="2" type="ORF">EG328_002536</name>
</gene>
<dbReference type="AlphaFoldDB" id="A0A8H3YNT1"/>